<proteinExistence type="predicted"/>
<keyword evidence="1" id="KW-0472">Membrane</keyword>
<evidence type="ECO:0000313" key="2">
    <source>
        <dbReference type="EMBL" id="ERJ93683.1"/>
    </source>
</evidence>
<sequence>MFFFANYTWQNVLIGLAVLAGLILVNDLTRRSKWLSLAVYIVLPLVLTFTVWPKTAVRGNGDWFPVVKTYSALAGVIGFMAIRYIKGADTKKWLLLFPCLILSVNIAEAVYRDFEVYFAYRGQAVMNSVDGLFMQGGIWNVLNAIAGIVLIITLTGVFGIKVAKTKSKDMIWPDQLWFWIIAYDLWNLSYCYNCISTRSMYAGFILLLSCTISEFVLKKGAWLQHRAQTLALWAMFSITFSSYAKSPLFSITSSYKPAALLVISLLSIGSNLAVFAYEIAHIAKTKRNPITQDLYIDLKSYKTVLQDNNLV</sequence>
<feature type="transmembrane region" description="Helical" evidence="1">
    <location>
        <begin position="64"/>
        <end position="82"/>
    </location>
</feature>
<reference evidence="2 3" key="1">
    <citation type="submission" date="2013-08" db="EMBL/GenBank/DDBJ databases">
        <authorList>
            <person name="Weinstock G."/>
            <person name="Sodergren E."/>
            <person name="Wylie T."/>
            <person name="Fulton L."/>
            <person name="Fulton R."/>
            <person name="Fronick C."/>
            <person name="O'Laughlin M."/>
            <person name="Godfrey J."/>
            <person name="Miner T."/>
            <person name="Herter B."/>
            <person name="Appelbaum E."/>
            <person name="Cordes M."/>
            <person name="Lek S."/>
            <person name="Wollam A."/>
            <person name="Pepin K.H."/>
            <person name="Palsikar V.B."/>
            <person name="Mitreva M."/>
            <person name="Wilson R.K."/>
        </authorList>
    </citation>
    <scope>NUCLEOTIDE SEQUENCE [LARGE SCALE GENOMIC DNA]</scope>
    <source>
        <strain evidence="2 3">ATCC 700332</strain>
    </source>
</reference>
<comment type="caution">
    <text evidence="2">The sequence shown here is derived from an EMBL/GenBank/DDBJ whole genome shotgun (WGS) entry which is preliminary data.</text>
</comment>
<feature type="transmembrane region" description="Helical" evidence="1">
    <location>
        <begin position="34"/>
        <end position="52"/>
    </location>
</feature>
<dbReference type="InterPro" id="IPR043747">
    <property type="entry name" value="DUF5692"/>
</dbReference>
<dbReference type="EMBL" id="AWVH01000023">
    <property type="protein sequence ID" value="ERJ93683.1"/>
    <property type="molecule type" value="Genomic_DNA"/>
</dbReference>
<feature type="transmembrane region" description="Helical" evidence="1">
    <location>
        <begin position="137"/>
        <end position="158"/>
    </location>
</feature>
<accession>A0ABN0NZZ3</accession>
<feature type="transmembrane region" description="Helical" evidence="1">
    <location>
        <begin position="94"/>
        <end position="111"/>
    </location>
</feature>
<evidence type="ECO:0000256" key="1">
    <source>
        <dbReference type="SAM" id="Phobius"/>
    </source>
</evidence>
<organism evidence="2 3">
    <name type="scientific">Treponema lecithinolyticum ATCC 700332</name>
    <dbReference type="NCBI Taxonomy" id="1321815"/>
    <lineage>
        <taxon>Bacteria</taxon>
        <taxon>Pseudomonadati</taxon>
        <taxon>Spirochaetota</taxon>
        <taxon>Spirochaetia</taxon>
        <taxon>Spirochaetales</taxon>
        <taxon>Treponemataceae</taxon>
        <taxon>Treponema</taxon>
    </lineage>
</organism>
<dbReference type="Proteomes" id="UP000016649">
    <property type="component" value="Unassembled WGS sequence"/>
</dbReference>
<feature type="transmembrane region" description="Helical" evidence="1">
    <location>
        <begin position="6"/>
        <end position="25"/>
    </location>
</feature>
<protein>
    <submittedName>
        <fullName evidence="2">Uncharacterized protein</fullName>
    </submittedName>
</protein>
<feature type="transmembrane region" description="Helical" evidence="1">
    <location>
        <begin position="200"/>
        <end position="217"/>
    </location>
</feature>
<dbReference type="Pfam" id="PF18948">
    <property type="entry name" value="DUF5692"/>
    <property type="match status" value="1"/>
</dbReference>
<keyword evidence="1" id="KW-1133">Transmembrane helix</keyword>
<gene>
    <name evidence="2" type="ORF">HMPREF9193_00777</name>
</gene>
<dbReference type="RefSeq" id="WP_021686996.1">
    <property type="nucleotide sequence ID" value="NZ_KI260564.1"/>
</dbReference>
<keyword evidence="1" id="KW-0812">Transmembrane</keyword>
<keyword evidence="3" id="KW-1185">Reference proteome</keyword>
<evidence type="ECO:0000313" key="3">
    <source>
        <dbReference type="Proteomes" id="UP000016649"/>
    </source>
</evidence>
<feature type="transmembrane region" description="Helical" evidence="1">
    <location>
        <begin position="258"/>
        <end position="277"/>
    </location>
</feature>
<name>A0ABN0NZZ3_TRELE</name>